<dbReference type="GO" id="GO:0004601">
    <property type="term" value="F:peroxidase activity"/>
    <property type="evidence" value="ECO:0007669"/>
    <property type="project" value="UniProtKB-KW"/>
</dbReference>
<keyword evidence="6" id="KW-0408">Iron</keyword>
<keyword evidence="2" id="KW-0575">Peroxidase</keyword>
<keyword evidence="3" id="KW-0349">Heme</keyword>
<accession>W3WM32</accession>
<evidence type="ECO:0000256" key="1">
    <source>
        <dbReference type="ARBA" id="ARBA00001970"/>
    </source>
</evidence>
<evidence type="ECO:0000259" key="9">
    <source>
        <dbReference type="PROSITE" id="PS51405"/>
    </source>
</evidence>
<keyword evidence="8" id="KW-0732">Signal</keyword>
<comment type="similarity">
    <text evidence="7">Belongs to the chloroperoxidase family.</text>
</comment>
<dbReference type="GeneID" id="19279820"/>
<dbReference type="PROSITE" id="PS51405">
    <property type="entry name" value="HEME_HALOPEROXIDASE"/>
    <property type="match status" value="1"/>
</dbReference>
<evidence type="ECO:0000256" key="8">
    <source>
        <dbReference type="SAM" id="SignalP"/>
    </source>
</evidence>
<dbReference type="OMA" id="RMMANHS"/>
<proteinExistence type="inferred from homology"/>
<dbReference type="Gene3D" id="1.10.489.10">
    <property type="entry name" value="Chloroperoxidase-like"/>
    <property type="match status" value="1"/>
</dbReference>
<evidence type="ECO:0000256" key="4">
    <source>
        <dbReference type="ARBA" id="ARBA00022723"/>
    </source>
</evidence>
<dbReference type="AlphaFoldDB" id="W3WM32"/>
<organism evidence="10 11">
    <name type="scientific">Pestalotiopsis fici (strain W106-1 / CGMCC3.15140)</name>
    <dbReference type="NCBI Taxonomy" id="1229662"/>
    <lineage>
        <taxon>Eukaryota</taxon>
        <taxon>Fungi</taxon>
        <taxon>Dikarya</taxon>
        <taxon>Ascomycota</taxon>
        <taxon>Pezizomycotina</taxon>
        <taxon>Sordariomycetes</taxon>
        <taxon>Xylariomycetidae</taxon>
        <taxon>Amphisphaeriales</taxon>
        <taxon>Sporocadaceae</taxon>
        <taxon>Pestalotiopsis</taxon>
    </lineage>
</organism>
<keyword evidence="5" id="KW-0560">Oxidoreductase</keyword>
<dbReference type="GO" id="GO:0046872">
    <property type="term" value="F:metal ion binding"/>
    <property type="evidence" value="ECO:0007669"/>
    <property type="project" value="UniProtKB-KW"/>
</dbReference>
<comment type="cofactor">
    <cofactor evidence="1">
        <name>heme b</name>
        <dbReference type="ChEBI" id="CHEBI:60344"/>
    </cofactor>
</comment>
<evidence type="ECO:0000256" key="6">
    <source>
        <dbReference type="ARBA" id="ARBA00023004"/>
    </source>
</evidence>
<dbReference type="HOGENOM" id="CLU_029871_3_2_1"/>
<protein>
    <recommendedName>
        <fullName evidence="9">Heme haloperoxidase family profile domain-containing protein</fullName>
    </recommendedName>
</protein>
<dbReference type="OrthoDB" id="407298at2759"/>
<evidence type="ECO:0000313" key="10">
    <source>
        <dbReference type="EMBL" id="ETS73861.1"/>
    </source>
</evidence>
<evidence type="ECO:0000313" key="11">
    <source>
        <dbReference type="Proteomes" id="UP000030651"/>
    </source>
</evidence>
<dbReference type="KEGG" id="pfy:PFICI_14807"/>
<evidence type="ECO:0000256" key="5">
    <source>
        <dbReference type="ARBA" id="ARBA00023002"/>
    </source>
</evidence>
<name>W3WM32_PESFW</name>
<dbReference type="InParanoid" id="W3WM32"/>
<dbReference type="InterPro" id="IPR036851">
    <property type="entry name" value="Chloroperoxidase-like_sf"/>
</dbReference>
<sequence length="431" mass="45701">MRLSLFSGIALSALCATAFPTSVINSDLSNEDLARINDLAAKISADVKAKRVAGIDAIKPGFDADAQRIDTTGDHAWIAPGPGDIRGSCPGLNTLANHGYMARNGVGTVLDIINGSVELFGMGVDLATFLTVYSAVMAGDLATVSIGGKPPSSALLGVGGLLGQPQGLSNSHNRFESDVSPTRADLYITGDPVSLNMSQFETLYNMPQGPNGYDLTVMHPFRGLRFQNSVNTNPYFFNGPFTGLAVQTATYVFTYRFFANHSAEYPEGFLDSETLKSFESVVGEPGSFQWIPGHERVPDNWYRRAIGDEFGLAAFTLDAMDALRHLPNLLVLGGNTGKPNTFTGVNVTSLTSGVFNAETLLEGNNAMCLAFQTVSMASPDILRGLVGNVAKAVQTLAGPLNAVISALGCPQLQKYDSSLFNQYPGSKGAFS</sequence>
<keyword evidence="4" id="KW-0479">Metal-binding</keyword>
<dbReference type="PANTHER" id="PTHR33577">
    <property type="entry name" value="STERIGMATOCYSTIN BIOSYNTHESIS PEROXIDASE STCC-RELATED"/>
    <property type="match status" value="1"/>
</dbReference>
<dbReference type="eggNOG" id="ENOG502S6CG">
    <property type="taxonomic scope" value="Eukaryota"/>
</dbReference>
<feature type="domain" description="Heme haloperoxidase family profile" evidence="9">
    <location>
        <begin position="73"/>
        <end position="317"/>
    </location>
</feature>
<dbReference type="SUPFAM" id="SSF47571">
    <property type="entry name" value="Cloroperoxidase"/>
    <property type="match status" value="1"/>
</dbReference>
<dbReference type="PANTHER" id="PTHR33577:SF1">
    <property type="entry name" value="HEME HALOPEROXIDASE FAMILY PROFILE DOMAIN-CONTAINING PROTEIN"/>
    <property type="match status" value="1"/>
</dbReference>
<dbReference type="EMBL" id="KI912121">
    <property type="protein sequence ID" value="ETS73861.1"/>
    <property type="molecule type" value="Genomic_DNA"/>
</dbReference>
<gene>
    <name evidence="10" type="ORF">PFICI_14807</name>
</gene>
<evidence type="ECO:0000256" key="3">
    <source>
        <dbReference type="ARBA" id="ARBA00022617"/>
    </source>
</evidence>
<feature type="signal peptide" evidence="8">
    <location>
        <begin position="1"/>
        <end position="18"/>
    </location>
</feature>
<dbReference type="Pfam" id="PF01328">
    <property type="entry name" value="Peroxidase_2"/>
    <property type="match status" value="1"/>
</dbReference>
<feature type="chain" id="PRO_5004834805" description="Heme haloperoxidase family profile domain-containing protein" evidence="8">
    <location>
        <begin position="19"/>
        <end position="431"/>
    </location>
</feature>
<reference evidence="11" key="1">
    <citation type="journal article" date="2015" name="BMC Genomics">
        <title>Genomic and transcriptomic analysis of the endophytic fungus Pestalotiopsis fici reveals its lifestyle and high potential for synthesis of natural products.</title>
        <authorList>
            <person name="Wang X."/>
            <person name="Zhang X."/>
            <person name="Liu L."/>
            <person name="Xiang M."/>
            <person name="Wang W."/>
            <person name="Sun X."/>
            <person name="Che Y."/>
            <person name="Guo L."/>
            <person name="Liu G."/>
            <person name="Guo L."/>
            <person name="Wang C."/>
            <person name="Yin W.B."/>
            <person name="Stadler M."/>
            <person name="Zhang X."/>
            <person name="Liu X."/>
        </authorList>
    </citation>
    <scope>NUCLEOTIDE SEQUENCE [LARGE SCALE GENOMIC DNA]</scope>
    <source>
        <strain evidence="11">W106-1 / CGMCC3.15140</strain>
    </source>
</reference>
<dbReference type="InterPro" id="IPR000028">
    <property type="entry name" value="Chloroperoxidase"/>
</dbReference>
<evidence type="ECO:0000256" key="2">
    <source>
        <dbReference type="ARBA" id="ARBA00022559"/>
    </source>
</evidence>
<evidence type="ECO:0000256" key="7">
    <source>
        <dbReference type="ARBA" id="ARBA00025795"/>
    </source>
</evidence>
<dbReference type="Proteomes" id="UP000030651">
    <property type="component" value="Unassembled WGS sequence"/>
</dbReference>
<dbReference type="RefSeq" id="XP_007841579.1">
    <property type="nucleotide sequence ID" value="XM_007843388.1"/>
</dbReference>
<keyword evidence="11" id="KW-1185">Reference proteome</keyword>